<proteinExistence type="predicted"/>
<dbReference type="EMBL" id="JAAAJA010000015">
    <property type="protein sequence ID" value="KAG0266597.1"/>
    <property type="molecule type" value="Genomic_DNA"/>
</dbReference>
<evidence type="ECO:0000256" key="2">
    <source>
        <dbReference type="SAM" id="MobiDB-lite"/>
    </source>
</evidence>
<feature type="coiled-coil region" evidence="1">
    <location>
        <begin position="179"/>
        <end position="216"/>
    </location>
</feature>
<dbReference type="OrthoDB" id="2439595at2759"/>
<protein>
    <submittedName>
        <fullName evidence="3">Uncharacterized protein</fullName>
    </submittedName>
</protein>
<feature type="region of interest" description="Disordered" evidence="2">
    <location>
        <begin position="1"/>
        <end position="25"/>
    </location>
</feature>
<accession>A0A9P6UAR5</accession>
<feature type="compositionally biased region" description="Low complexity" evidence="2">
    <location>
        <begin position="68"/>
        <end position="120"/>
    </location>
</feature>
<dbReference type="AlphaFoldDB" id="A0A9P6UAR5"/>
<feature type="compositionally biased region" description="Polar residues" evidence="2">
    <location>
        <begin position="8"/>
        <end position="20"/>
    </location>
</feature>
<organism evidence="3 4">
    <name type="scientific">Mortierella polycephala</name>
    <dbReference type="NCBI Taxonomy" id="41804"/>
    <lineage>
        <taxon>Eukaryota</taxon>
        <taxon>Fungi</taxon>
        <taxon>Fungi incertae sedis</taxon>
        <taxon>Mucoromycota</taxon>
        <taxon>Mortierellomycotina</taxon>
        <taxon>Mortierellomycetes</taxon>
        <taxon>Mortierellales</taxon>
        <taxon>Mortierellaceae</taxon>
        <taxon>Mortierella</taxon>
    </lineage>
</organism>
<reference evidence="3" key="1">
    <citation type="journal article" date="2020" name="Fungal Divers.">
        <title>Resolving the Mortierellaceae phylogeny through synthesis of multi-gene phylogenetics and phylogenomics.</title>
        <authorList>
            <person name="Vandepol N."/>
            <person name="Liber J."/>
            <person name="Desiro A."/>
            <person name="Na H."/>
            <person name="Kennedy M."/>
            <person name="Barry K."/>
            <person name="Grigoriev I.V."/>
            <person name="Miller A.N."/>
            <person name="O'Donnell K."/>
            <person name="Stajich J.E."/>
            <person name="Bonito G."/>
        </authorList>
    </citation>
    <scope>NUCLEOTIDE SEQUENCE</scope>
    <source>
        <strain evidence="3">KOD948</strain>
    </source>
</reference>
<feature type="region of interest" description="Disordered" evidence="2">
    <location>
        <begin position="68"/>
        <end position="123"/>
    </location>
</feature>
<keyword evidence="1" id="KW-0175">Coiled coil</keyword>
<evidence type="ECO:0000313" key="3">
    <source>
        <dbReference type="EMBL" id="KAG0266597.1"/>
    </source>
</evidence>
<name>A0A9P6UAR5_9FUNG</name>
<sequence length="500" mass="54882">MLDIKGSPQETPSPEVNSQAKAVDAPIQDTPATAAVSASVATAAAAMSATTPVPAIVPATTVTPGVAAASTTPATPTTPAAPAAPAAVSNDVATPSSAPTTAEPEATATPSTPAFSPTSPVITPARPTVALTFSETIMDETSDTEVMDEPAQVEDVMLPKKSEAIGASLKENGTEPMEVDEIRTEVDEIRMQRNKIEELEMDNINLRVQLEDTVNEKRSVGEELNRTRGAYHDLHRQHMELQQKLAKRDRDYDVMSKNYLEHVRLIRATDDDHSTIMERLTQLKVSIEHLIRKAQGGRSVNLNKEAALEHFKSSGLLEAFPVPEDKLEPYHLNLYMESVVMSTLVSRFFDKPLCCVFEHNQGFKEIYDWMLARNQKLAVRWRQQLCVMLTQDPITRARQEEEVTATAKTLSELITNVYANANELAKIRDICNRAFELAIAMTALESVISPTSVPLGTQFDEENMGSSLKSNPDGKVALVIFPAFRDSECAFDVRPKVWCH</sequence>
<keyword evidence="4" id="KW-1185">Reference proteome</keyword>
<evidence type="ECO:0000256" key="1">
    <source>
        <dbReference type="SAM" id="Coils"/>
    </source>
</evidence>
<comment type="caution">
    <text evidence="3">The sequence shown here is derived from an EMBL/GenBank/DDBJ whole genome shotgun (WGS) entry which is preliminary data.</text>
</comment>
<gene>
    <name evidence="3" type="ORF">BG011_001786</name>
</gene>
<dbReference type="Proteomes" id="UP000726737">
    <property type="component" value="Unassembled WGS sequence"/>
</dbReference>
<evidence type="ECO:0000313" key="4">
    <source>
        <dbReference type="Proteomes" id="UP000726737"/>
    </source>
</evidence>